<dbReference type="GO" id="GO:0070161">
    <property type="term" value="C:anchoring junction"/>
    <property type="evidence" value="ECO:0007669"/>
    <property type="project" value="UniProtKB-SubCell"/>
</dbReference>
<dbReference type="Pfam" id="PF26346">
    <property type="entry name" value="Plectin_PPL"/>
    <property type="match status" value="2"/>
</dbReference>
<evidence type="ECO:0000256" key="3">
    <source>
        <dbReference type="ARBA" id="ARBA00022553"/>
    </source>
</evidence>
<dbReference type="Gene3D" id="3.90.1290.10">
    <property type="entry name" value="Plakin repeat"/>
    <property type="match status" value="1"/>
</dbReference>
<dbReference type="InterPro" id="IPR055419">
    <property type="entry name" value="Spectrin_PEPL/EVPL"/>
</dbReference>
<dbReference type="GO" id="GO:0016020">
    <property type="term" value="C:membrane"/>
    <property type="evidence" value="ECO:0007669"/>
    <property type="project" value="TreeGrafter"/>
</dbReference>
<dbReference type="SUPFAM" id="SSF75399">
    <property type="entry name" value="Plakin repeat"/>
    <property type="match status" value="1"/>
</dbReference>
<keyword evidence="3" id="KW-0597">Phosphoprotein</keyword>
<keyword evidence="5" id="KW-0965">Cell junction</keyword>
<dbReference type="Gene3D" id="3.30.160.780">
    <property type="match status" value="1"/>
</dbReference>
<dbReference type="SUPFAM" id="SSF46966">
    <property type="entry name" value="Spectrin repeat"/>
    <property type="match status" value="2"/>
</dbReference>
<reference evidence="13" key="2">
    <citation type="journal article" date="2007" name="PLoS Biol.">
        <title>Survey sequencing and comparative analysis of the elephant shark (Callorhinchus milii) genome.</title>
        <authorList>
            <person name="Venkatesh B."/>
            <person name="Kirkness E.F."/>
            <person name="Loh Y.H."/>
            <person name="Halpern A.L."/>
            <person name="Lee A.P."/>
            <person name="Johnson J."/>
            <person name="Dandona N."/>
            <person name="Viswanathan L.D."/>
            <person name="Tay A."/>
            <person name="Venter J.C."/>
            <person name="Strausberg R.L."/>
            <person name="Brenner S."/>
        </authorList>
    </citation>
    <scope>NUCLEOTIDE SEQUENCE [LARGE SCALE GENOMIC DNA]</scope>
</reference>
<dbReference type="GO" id="GO:0042060">
    <property type="term" value="P:wound healing"/>
    <property type="evidence" value="ECO:0007669"/>
    <property type="project" value="TreeGrafter"/>
</dbReference>
<feature type="coiled-coil region" evidence="7">
    <location>
        <begin position="675"/>
        <end position="730"/>
    </location>
</feature>
<evidence type="ECO:0000256" key="1">
    <source>
        <dbReference type="ARBA" id="ARBA00004282"/>
    </source>
</evidence>
<dbReference type="STRING" id="7868.ENSCMIP00000019968"/>
<dbReference type="InterPro" id="IPR043197">
    <property type="entry name" value="Plakin"/>
</dbReference>
<comment type="subcellular location">
    <subcellularLocation>
        <location evidence="1">Cell junction</location>
    </subcellularLocation>
</comment>
<feature type="region of interest" description="Disordered" evidence="8">
    <location>
        <begin position="818"/>
        <end position="840"/>
    </location>
</feature>
<keyword evidence="4" id="KW-0677">Repeat</keyword>
<feature type="coiled-coil region" evidence="7">
    <location>
        <begin position="1248"/>
        <end position="1349"/>
    </location>
</feature>
<dbReference type="PANTHER" id="PTHR23169:SF10">
    <property type="entry name" value="PERIPLAKIN"/>
    <property type="match status" value="1"/>
</dbReference>
<dbReference type="GO" id="GO:0045296">
    <property type="term" value="F:cadherin binding"/>
    <property type="evidence" value="ECO:0007669"/>
    <property type="project" value="TreeGrafter"/>
</dbReference>
<evidence type="ECO:0000256" key="8">
    <source>
        <dbReference type="SAM" id="MobiDB-lite"/>
    </source>
</evidence>
<feature type="coiled-coil region" evidence="7">
    <location>
        <begin position="1375"/>
        <end position="1486"/>
    </location>
</feature>
<dbReference type="GO" id="GO:0045104">
    <property type="term" value="P:intermediate filament cytoskeleton organization"/>
    <property type="evidence" value="ECO:0007669"/>
    <property type="project" value="InterPro"/>
</dbReference>
<evidence type="ECO:0000259" key="10">
    <source>
        <dbReference type="Pfam" id="PF23160"/>
    </source>
</evidence>
<keyword evidence="6 7" id="KW-0175">Coiled coil</keyword>
<dbReference type="Gene3D" id="2.30.30.40">
    <property type="entry name" value="SH3 Domains"/>
    <property type="match status" value="1"/>
</dbReference>
<reference evidence="13" key="3">
    <citation type="journal article" date="2014" name="Nature">
        <title>Elephant shark genome provides unique insights into gnathostome evolution.</title>
        <authorList>
            <consortium name="International Elephant Shark Genome Sequencing Consortium"/>
            <person name="Venkatesh B."/>
            <person name="Lee A.P."/>
            <person name="Ravi V."/>
            <person name="Maurya A.K."/>
            <person name="Lian M.M."/>
            <person name="Swann J.B."/>
            <person name="Ohta Y."/>
            <person name="Flajnik M.F."/>
            <person name="Sutoh Y."/>
            <person name="Kasahara M."/>
            <person name="Hoon S."/>
            <person name="Gangu V."/>
            <person name="Roy S.W."/>
            <person name="Irimia M."/>
            <person name="Korzh V."/>
            <person name="Kondrychyn I."/>
            <person name="Lim Z.W."/>
            <person name="Tay B.H."/>
            <person name="Tohari S."/>
            <person name="Kong K.W."/>
            <person name="Ho S."/>
            <person name="Lorente-Galdos B."/>
            <person name="Quilez J."/>
            <person name="Marques-Bonet T."/>
            <person name="Raney B.J."/>
            <person name="Ingham P.W."/>
            <person name="Tay A."/>
            <person name="Hillier L.W."/>
            <person name="Minx P."/>
            <person name="Boehm T."/>
            <person name="Wilson R.K."/>
            <person name="Brenner S."/>
            <person name="Warren W.C."/>
        </authorList>
    </citation>
    <scope>NUCLEOTIDE SEQUENCE [LARGE SCALE GENOMIC DNA]</scope>
</reference>
<dbReference type="InterPro" id="IPR041615">
    <property type="entry name" value="Desmoplakin_SH3"/>
</dbReference>
<feature type="domain" description="Desmoplakin SH3" evidence="9">
    <location>
        <begin position="384"/>
        <end position="448"/>
    </location>
</feature>
<evidence type="ECO:0000256" key="2">
    <source>
        <dbReference type="ARBA" id="ARBA00009109"/>
    </source>
</evidence>
<dbReference type="FunFam" id="3.30.160.780:FF:000001">
    <property type="entry name" value="Plectin a"/>
    <property type="match status" value="1"/>
</dbReference>
<feature type="domain" description="Periplakin-like plectin repeat" evidence="11">
    <location>
        <begin position="1396"/>
        <end position="1554"/>
    </location>
</feature>
<dbReference type="GO" id="GO:0005198">
    <property type="term" value="F:structural molecule activity"/>
    <property type="evidence" value="ECO:0007669"/>
    <property type="project" value="TreeGrafter"/>
</dbReference>
<dbReference type="OMA" id="YRSVKQK"/>
<sequence length="1993" mass="230426">MQCIAQLLPPSLCAVLCYRVPSELSRLIDSVQKKADIVENNIVGIEDNLLLDVRRKTEGKEYLYREATDKKIADSNELLKGLHTDAHNANEKKHPQGAMIVEDIKQLQRRVDKLKVEREKIYNTSSSPSINWSKLIDEKQVELNNKGFGNDLPSVEQQVEHHNVFSNEVEAIGDHINKNKDSQYISGLQVKYNKLKTVTKQRQTDLTSLRDYMQQCTNELYWMDTQQRDRMNCDFSDRNLDYKNRHRQYENFVNRNLEAKEATITKLHQDGNKLLEANHPGKNPIEAHMEAVHADWKEYLNLLICEENHLKNMEDYHKFHKDAKEVQDLLKRVDNDLDHNFNPEYKDQHQLQTLLRNLEDQDRALDKHEEVVKSLQKHSQQVLPLKFRRQIPPKPIPVEALCDIDAEGGRVHRGEKYSLNKKLSPTHWEVSDHAARKLNAPSVCFVIPPTDQEAVANADEIANQYKDIKQKMNRVKNGLQKRLNELKPGIQSATKSPALQPVSSVEDKQGAKLVADLNKINEDLNKQRSTIQSTIRPPLDNSKPLQDSNNRIQDLANISTDIGKLEIEKMSKERQVQAFLAQKPQNSSAPQLREGLDNTNQTFEDVSLLLNCSEEKVKAANRAVNSLRKGKTMISEYEKKLATERTVPEGKWGLDSRQKELDAMKSELMSKKPILQEAEQNVNAVKKNCQALANSFQEHCPDIEHQDSDMKKLNKRFDDLNKQITDRSKNLQPIKETYDDFRSESDTLHAFLANIPVYEPQPHDTIRAIESKLANQKRVLADISNKEPELKKTIRDAEKYQQAVKDYELETERFRSRVNPDNTETAAKKPRIPSPAEKNKDEEAALATKFVEVKAVNNQRLQNLQFAHSLLKQMPETEIVQQQNQSRNYSSAPDEAWQLQEGIKRRQEVEKELKEVKKEISLMESQKLKDQQILTEVIKKVPDPHLLDELYKVQECLADEERQSKALQDEMETVKHKLGVLDKLGKEPAVEYVTKEVLRIEPDREQENMVRQLKEDLEEVKRQKATNENDIGRLQKRLQLLKAEKNKDQEKITKQEVVKVKNDPKLEEEVKRLTENKKHESHLRQQKEEELNSLQEQLKRLEKEKVKAEERAIVKEVLKVGKDSASERELTSLQQQHENEIAKKRSQEREKADLQRKIQQLEAEKSKVVVQEKLREIVRPDPKAETEVGNLRHDLLNHQRKYNEIEDQVSSIQDEIDDLKNRGPKIEIKNKVKEVIKYKPDPETQRELENLMEKVIDSKRGMDRAEVEKQQLLKEIEILKNTKPQTETKEVVNELTQYREDPKTKEEVEFLKEKLAEEQKKYVEQDRDRMQVEEDILRKERDLAHIREKVVQQEVVKLEEDPVLKSECVSFGKEIEQEKRKQEHLKAQLQTLNLRKAELDEQLEELEAERRARRDAELEIKRLRIKVNDLEEKEREIRDKVVVKQKVVLQQDPQQEKEKSLLKMNLEDAKANRKLLEQDLHKLKLKEIELDTTKVKENLVFTEKFQVEKDPETELEIERLRKNLEEEGKLKHDLLKELNRLSSELSDAEFNNNKALKELDNLREENAKVQRENQNLVNEARRMQYDIQSTIQQTHQMKAEKPFDTFANIEGMEVRSSSLERELDDLKKKTASKDKEIKELQKVLDTLKIKREQRENSLRRDIVIIDPDTGKEMSPEEAHKFGFINWEMFVNLRSQECDWEEVSVKGPGGNSSILHDRKSGKRFSVDEALAKGKITNEQLKQYLNKGMSIQEFAVLVSGKDQLSGSIASNSSSIKDYDQVSSTSSSLQALPPKQSKPDETQTIGGVYDVDTDSKISVTSAVHRNLIDPHTAVMLLEAQAATGGIVNVNNGSRYKVRRAADLGLIDDEMVQKLSNAESAYTGIEDPRTKELLSAANAAQHHLLYTDAAERYLLAQYLTGGVVDPVTGERKSLPRAKAAGLIDEDMVNTLKDHISHPKDLNDPISHRKITYKDAMDISISDQESGLLLFPVSSAYS</sequence>
<dbReference type="GeneTree" id="ENSGT00940000153578"/>
<keyword evidence="13" id="KW-1185">Reference proteome</keyword>
<feature type="region of interest" description="Disordered" evidence="8">
    <location>
        <begin position="1125"/>
        <end position="1153"/>
    </location>
</feature>
<gene>
    <name evidence="12" type="primary">ppl</name>
</gene>
<feature type="domain" description="Periplakin/Envoplakin N-terminal" evidence="10">
    <location>
        <begin position="32"/>
        <end position="123"/>
    </location>
</feature>
<feature type="region of interest" description="Disordered" evidence="8">
    <location>
        <begin position="1782"/>
        <end position="1801"/>
    </location>
</feature>
<evidence type="ECO:0000256" key="4">
    <source>
        <dbReference type="ARBA" id="ARBA00022737"/>
    </source>
</evidence>
<dbReference type="SMART" id="SM00150">
    <property type="entry name" value="SPEC"/>
    <property type="match status" value="4"/>
</dbReference>
<evidence type="ECO:0000256" key="7">
    <source>
        <dbReference type="SAM" id="Coils"/>
    </source>
</evidence>
<evidence type="ECO:0000256" key="5">
    <source>
        <dbReference type="ARBA" id="ARBA00022949"/>
    </source>
</evidence>
<feature type="coiled-coil region" evidence="7">
    <location>
        <begin position="351"/>
        <end position="378"/>
    </location>
</feature>
<evidence type="ECO:0000256" key="6">
    <source>
        <dbReference type="ARBA" id="ARBA00023054"/>
    </source>
</evidence>
<dbReference type="GO" id="GO:0005882">
    <property type="term" value="C:intermediate filament"/>
    <property type="evidence" value="ECO:0007669"/>
    <property type="project" value="TreeGrafter"/>
</dbReference>
<dbReference type="Pfam" id="PF00681">
    <property type="entry name" value="Plectin"/>
    <property type="match status" value="3"/>
</dbReference>
<proteinExistence type="inferred from homology"/>
<evidence type="ECO:0000259" key="9">
    <source>
        <dbReference type="Pfam" id="PF17902"/>
    </source>
</evidence>
<evidence type="ECO:0000313" key="13">
    <source>
        <dbReference type="Proteomes" id="UP000314986"/>
    </source>
</evidence>
<dbReference type="InterPro" id="IPR058847">
    <property type="entry name" value="Plectin_PPL"/>
</dbReference>
<name>A0A4W3HRM5_CALMI</name>
<dbReference type="GO" id="GO:0005737">
    <property type="term" value="C:cytoplasm"/>
    <property type="evidence" value="ECO:0007669"/>
    <property type="project" value="TreeGrafter"/>
</dbReference>
<dbReference type="SMART" id="SM00250">
    <property type="entry name" value="PLEC"/>
    <property type="match status" value="7"/>
</dbReference>
<dbReference type="FunFam" id="3.90.1290.10:FF:000002">
    <property type="entry name" value="Plectin a"/>
    <property type="match status" value="1"/>
</dbReference>
<dbReference type="FunFam" id="1.20.58.60:FF:000030">
    <property type="entry name" value="Short stop, isoform K"/>
    <property type="match status" value="1"/>
</dbReference>
<feature type="coiled-coil region" evidence="7">
    <location>
        <begin position="1517"/>
        <end position="1657"/>
    </location>
</feature>
<dbReference type="InterPro" id="IPR018159">
    <property type="entry name" value="Spectrin/alpha-actinin"/>
</dbReference>
<protein>
    <submittedName>
        <fullName evidence="12">Periplakin</fullName>
    </submittedName>
</protein>
<dbReference type="CDD" id="cd00176">
    <property type="entry name" value="SPEC"/>
    <property type="match status" value="1"/>
</dbReference>
<dbReference type="Pfam" id="PF17902">
    <property type="entry name" value="SH3_10"/>
    <property type="match status" value="1"/>
</dbReference>
<feature type="compositionally biased region" description="Basic and acidic residues" evidence="8">
    <location>
        <begin position="1137"/>
        <end position="1153"/>
    </location>
</feature>
<feature type="domain" description="Periplakin-like plectin repeat" evidence="11">
    <location>
        <begin position="1007"/>
        <end position="1168"/>
    </location>
</feature>
<dbReference type="InterPro" id="IPR035915">
    <property type="entry name" value="Plakin_repeat_sf"/>
</dbReference>
<accession>A0A4W3HRM5</accession>
<feature type="region of interest" description="Disordered" evidence="8">
    <location>
        <begin position="528"/>
        <end position="548"/>
    </location>
</feature>
<comment type="similarity">
    <text evidence="2">Belongs to the plakin or cytolinker family.</text>
</comment>
<dbReference type="Gene3D" id="1.20.58.60">
    <property type="match status" value="4"/>
</dbReference>
<organism evidence="12 13">
    <name type="scientific">Callorhinchus milii</name>
    <name type="common">Ghost shark</name>
    <dbReference type="NCBI Taxonomy" id="7868"/>
    <lineage>
        <taxon>Eukaryota</taxon>
        <taxon>Metazoa</taxon>
        <taxon>Chordata</taxon>
        <taxon>Craniata</taxon>
        <taxon>Vertebrata</taxon>
        <taxon>Chondrichthyes</taxon>
        <taxon>Holocephali</taxon>
        <taxon>Chimaeriformes</taxon>
        <taxon>Callorhinchidae</taxon>
        <taxon>Callorhinchus</taxon>
    </lineage>
</organism>
<reference evidence="12" key="5">
    <citation type="submission" date="2025-09" db="UniProtKB">
        <authorList>
            <consortium name="Ensembl"/>
        </authorList>
    </citation>
    <scope>IDENTIFICATION</scope>
</reference>
<feature type="coiled-coil region" evidence="7">
    <location>
        <begin position="766"/>
        <end position="817"/>
    </location>
</feature>
<dbReference type="Pfam" id="PF23160">
    <property type="entry name" value="Spectrin_1st_PEPL"/>
    <property type="match status" value="1"/>
</dbReference>
<dbReference type="Proteomes" id="UP000314986">
    <property type="component" value="Unassembled WGS sequence"/>
</dbReference>
<evidence type="ECO:0000313" key="12">
    <source>
        <dbReference type="Ensembl" id="ENSCMIP00000019968.1"/>
    </source>
</evidence>
<feature type="coiled-coil region" evidence="7">
    <location>
        <begin position="899"/>
        <end position="926"/>
    </location>
</feature>
<dbReference type="InterPro" id="IPR001101">
    <property type="entry name" value="Plectin_repeat"/>
</dbReference>
<feature type="region of interest" description="Disordered" evidence="8">
    <location>
        <begin position="1071"/>
        <end position="1090"/>
    </location>
</feature>
<reference evidence="13" key="1">
    <citation type="journal article" date="2006" name="Science">
        <title>Ancient noncoding elements conserved in the human genome.</title>
        <authorList>
            <person name="Venkatesh B."/>
            <person name="Kirkness E.F."/>
            <person name="Loh Y.H."/>
            <person name="Halpern A.L."/>
            <person name="Lee A.P."/>
            <person name="Johnson J."/>
            <person name="Dandona N."/>
            <person name="Viswanathan L.D."/>
            <person name="Tay A."/>
            <person name="Venter J.C."/>
            <person name="Strausberg R.L."/>
            <person name="Brenner S."/>
        </authorList>
    </citation>
    <scope>NUCLEOTIDE SEQUENCE [LARGE SCALE GENOMIC DNA]</scope>
</reference>
<dbReference type="PANTHER" id="PTHR23169">
    <property type="entry name" value="ENVOPLAKIN"/>
    <property type="match status" value="1"/>
</dbReference>
<evidence type="ECO:0000259" key="11">
    <source>
        <dbReference type="Pfam" id="PF26346"/>
    </source>
</evidence>
<dbReference type="Ensembl" id="ENSCMIT00000020340.1">
    <property type="protein sequence ID" value="ENSCMIP00000019968.1"/>
    <property type="gene ID" value="ENSCMIG00000009260.1"/>
</dbReference>
<reference evidence="12" key="4">
    <citation type="submission" date="2025-08" db="UniProtKB">
        <authorList>
            <consortium name="Ensembl"/>
        </authorList>
    </citation>
    <scope>IDENTIFICATION</scope>
</reference>
<dbReference type="InParanoid" id="A0A4W3HRM5"/>